<dbReference type="Proteomes" id="UP000605846">
    <property type="component" value="Unassembled WGS sequence"/>
</dbReference>
<proteinExistence type="predicted"/>
<feature type="chain" id="PRO_5034721888" evidence="2">
    <location>
        <begin position="21"/>
        <end position="199"/>
    </location>
</feature>
<name>A0A8H7BK17_9FUNG</name>
<feature type="compositionally biased region" description="Polar residues" evidence="1">
    <location>
        <begin position="145"/>
        <end position="176"/>
    </location>
</feature>
<organism evidence="3 4">
    <name type="scientific">Apophysomyces ossiformis</name>
    <dbReference type="NCBI Taxonomy" id="679940"/>
    <lineage>
        <taxon>Eukaryota</taxon>
        <taxon>Fungi</taxon>
        <taxon>Fungi incertae sedis</taxon>
        <taxon>Mucoromycota</taxon>
        <taxon>Mucoromycotina</taxon>
        <taxon>Mucoromycetes</taxon>
        <taxon>Mucorales</taxon>
        <taxon>Mucorineae</taxon>
        <taxon>Mucoraceae</taxon>
        <taxon>Apophysomyces</taxon>
    </lineage>
</organism>
<accession>A0A8H7BK17</accession>
<keyword evidence="4" id="KW-1185">Reference proteome</keyword>
<sequence length="199" mass="21266">MVHIPAITAVLLAFSLPVFAQVQAVSEEFNITSPLQSGIYVAGRKLPVTYYLLRESSSLKLNIYLVPINLNYPTAVIAQPADVSEDPSNTVTIHNKTYGQHSYNYDIPPIAPSGPYKVVFQSVNTHTNTSVDITIRPYVSPTPEAPTQTIGSSASPSAGSKLNISPSSNPTNNAAPASTEYKLSVALICIGALFITTLM</sequence>
<evidence type="ECO:0000256" key="1">
    <source>
        <dbReference type="SAM" id="MobiDB-lite"/>
    </source>
</evidence>
<feature type="signal peptide" evidence="2">
    <location>
        <begin position="1"/>
        <end position="20"/>
    </location>
</feature>
<evidence type="ECO:0000313" key="4">
    <source>
        <dbReference type="Proteomes" id="UP000605846"/>
    </source>
</evidence>
<keyword evidence="2" id="KW-0732">Signal</keyword>
<dbReference type="EMBL" id="JABAYA010000140">
    <property type="protein sequence ID" value="KAF7723786.1"/>
    <property type="molecule type" value="Genomic_DNA"/>
</dbReference>
<evidence type="ECO:0000256" key="2">
    <source>
        <dbReference type="SAM" id="SignalP"/>
    </source>
</evidence>
<feature type="region of interest" description="Disordered" evidence="1">
    <location>
        <begin position="142"/>
        <end position="176"/>
    </location>
</feature>
<evidence type="ECO:0000313" key="3">
    <source>
        <dbReference type="EMBL" id="KAF7723786.1"/>
    </source>
</evidence>
<gene>
    <name evidence="3" type="ORF">EC973_001699</name>
</gene>
<protein>
    <submittedName>
        <fullName evidence="3">Uncharacterized protein</fullName>
    </submittedName>
</protein>
<dbReference type="OrthoDB" id="2276720at2759"/>
<comment type="caution">
    <text evidence="3">The sequence shown here is derived from an EMBL/GenBank/DDBJ whole genome shotgun (WGS) entry which is preliminary data.</text>
</comment>
<reference evidence="3" key="1">
    <citation type="submission" date="2020-01" db="EMBL/GenBank/DDBJ databases">
        <title>Genome Sequencing of Three Apophysomyces-Like Fungal Strains Confirms a Novel Fungal Genus in the Mucoromycota with divergent Burkholderia-like Endosymbiotic Bacteria.</title>
        <authorList>
            <person name="Stajich J.E."/>
            <person name="Macias A.M."/>
            <person name="Carter-House D."/>
            <person name="Lovett B."/>
            <person name="Kasson L.R."/>
            <person name="Berry K."/>
            <person name="Grigoriev I."/>
            <person name="Chang Y."/>
            <person name="Spatafora J."/>
            <person name="Kasson M.T."/>
        </authorList>
    </citation>
    <scope>NUCLEOTIDE SEQUENCE</scope>
    <source>
        <strain evidence="3">NRRL A-21654</strain>
    </source>
</reference>
<dbReference type="AlphaFoldDB" id="A0A8H7BK17"/>